<sequence>MQKKNENDLLIVEDLTLLMMDDRSGAIAGAGTLYYTLGGALLVELGLGGYIRADENDTGLNGVKVHAVAGRTPSDPLLRAAQAKVGERVRGVQTLLIEIGTGVGKREAVLDRLVERGLLRQETKKTLGLFRTTSISVADTGYKMALVEKVRAVLVDGAEPDDRTAALAGLLSASGTLPTLHRSIPWSGKVYKRAKELERSSWGAEAVNAAVLRTVAAVAAGTAVAVSSS</sequence>
<dbReference type="InterPro" id="IPR038261">
    <property type="entry name" value="GPP34-like_sf"/>
</dbReference>
<dbReference type="EMBL" id="CP013738">
    <property type="protein sequence ID" value="ALU93948.1"/>
    <property type="molecule type" value="Genomic_DNA"/>
</dbReference>
<dbReference type="GO" id="GO:0005737">
    <property type="term" value="C:cytoplasm"/>
    <property type="evidence" value="ECO:0007669"/>
    <property type="project" value="UniProtKB-ARBA"/>
</dbReference>
<dbReference type="KEGG" id="sgb:WQO_11665"/>
<dbReference type="Proteomes" id="UP000064183">
    <property type="component" value="Chromosome"/>
</dbReference>
<evidence type="ECO:0000256" key="2">
    <source>
        <dbReference type="ARBA" id="ARBA00023034"/>
    </source>
</evidence>
<dbReference type="Gene3D" id="1.10.3630.10">
    <property type="entry name" value="yeast vps74-n-term truncation variant domain like"/>
    <property type="match status" value="1"/>
</dbReference>
<evidence type="ECO:0000313" key="5">
    <source>
        <dbReference type="EMBL" id="ALU93948.1"/>
    </source>
</evidence>
<dbReference type="GeneID" id="27782994"/>
<dbReference type="RefSeq" id="WP_010062870.1">
    <property type="nucleotide sequence ID" value="NZ_CP013738.1"/>
</dbReference>
<proteinExistence type="predicted"/>
<evidence type="ECO:0000256" key="3">
    <source>
        <dbReference type="ARBA" id="ARBA00023121"/>
    </source>
</evidence>
<dbReference type="InterPro" id="IPR008628">
    <property type="entry name" value="GPP34-like"/>
</dbReference>
<protein>
    <recommendedName>
        <fullName evidence="7">GPP34 family phosphoprotein</fullName>
    </recommendedName>
</protein>
<gene>
    <name evidence="5" type="ORF">WQO_11665</name>
</gene>
<dbReference type="GO" id="GO:0070273">
    <property type="term" value="F:phosphatidylinositol-4-phosphate binding"/>
    <property type="evidence" value="ECO:0007669"/>
    <property type="project" value="InterPro"/>
</dbReference>
<accession>A0A0U3LC87</accession>
<name>A0A0U3LC87_STRGL</name>
<keyword evidence="2" id="KW-0333">Golgi apparatus</keyword>
<keyword evidence="4" id="KW-0472">Membrane</keyword>
<dbReference type="STRING" id="1172567.WQO_11665"/>
<keyword evidence="3" id="KW-0446">Lipid-binding</keyword>
<comment type="subcellular location">
    <subcellularLocation>
        <location evidence="1">Golgi apparatus membrane</location>
        <topology evidence="1">Peripheral membrane protein</topology>
        <orientation evidence="1">Cytoplasmic side</orientation>
    </subcellularLocation>
</comment>
<evidence type="ECO:0000313" key="6">
    <source>
        <dbReference type="Proteomes" id="UP000064183"/>
    </source>
</evidence>
<evidence type="ECO:0008006" key="7">
    <source>
        <dbReference type="Google" id="ProtNLM"/>
    </source>
</evidence>
<dbReference type="GO" id="GO:0012505">
    <property type="term" value="C:endomembrane system"/>
    <property type="evidence" value="ECO:0007669"/>
    <property type="project" value="UniProtKB-ARBA"/>
</dbReference>
<reference evidence="5 6" key="1">
    <citation type="journal article" date="2012" name="J. Bacteriol.">
        <title>Draft genome sequence of Streptomyces globisporus C-1027, which produces an antitumor antibiotic consisting of a nine-membered enediyne with a chromoprotein.</title>
        <authorList>
            <person name="Wang L."/>
            <person name="Wang S."/>
            <person name="He Q."/>
            <person name="Yu T."/>
            <person name="Li Q."/>
            <person name="Hong B."/>
        </authorList>
    </citation>
    <scope>NUCLEOTIDE SEQUENCE [LARGE SCALE GENOMIC DNA]</scope>
    <source>
        <strain evidence="5 6">C-1027</strain>
    </source>
</reference>
<dbReference type="Pfam" id="PF05719">
    <property type="entry name" value="GPP34"/>
    <property type="match status" value="1"/>
</dbReference>
<dbReference type="AlphaFoldDB" id="A0A0U3LC87"/>
<evidence type="ECO:0000256" key="1">
    <source>
        <dbReference type="ARBA" id="ARBA00004255"/>
    </source>
</evidence>
<organism evidence="5 6">
    <name type="scientific">Streptomyces globisporus C-1027</name>
    <dbReference type="NCBI Taxonomy" id="1172567"/>
    <lineage>
        <taxon>Bacteria</taxon>
        <taxon>Bacillati</taxon>
        <taxon>Actinomycetota</taxon>
        <taxon>Actinomycetes</taxon>
        <taxon>Kitasatosporales</taxon>
        <taxon>Streptomycetaceae</taxon>
        <taxon>Streptomyces</taxon>
    </lineage>
</organism>
<evidence type="ECO:0000256" key="4">
    <source>
        <dbReference type="ARBA" id="ARBA00023136"/>
    </source>
</evidence>